<dbReference type="Proteomes" id="UP000597617">
    <property type="component" value="Unassembled WGS sequence"/>
</dbReference>
<sequence>MRLLFLGILALLLTSCEDSQSVYFSQPFLASAPNLKGFPARHQGWYIMPDDSTRRLLITPTMVWSETMWTFATTVQKLDSLKLNDASKKLGIWHPHNTGSVRLRPGQADTLWLDEWARDTVCALTPDFKGRVRWYRGAYYVSQPGADEQWNVERLLLDGRRLSWQRLGNDTLRLAVLATGAVRRMGSKDHAYWLLTPRTRRQEQQIARYAGLWVPWREMVRQ</sequence>
<evidence type="ECO:0000313" key="1">
    <source>
        <dbReference type="EMBL" id="MBF9238647.1"/>
    </source>
</evidence>
<comment type="caution">
    <text evidence="1">The sequence shown here is derived from an EMBL/GenBank/DDBJ whole genome shotgun (WGS) entry which is preliminary data.</text>
</comment>
<proteinExistence type="predicted"/>
<protein>
    <submittedName>
        <fullName evidence="1">Uncharacterized protein</fullName>
    </submittedName>
</protein>
<gene>
    <name evidence="1" type="ORF">I2I05_14680</name>
</gene>
<dbReference type="RefSeq" id="WP_196283030.1">
    <property type="nucleotide sequence ID" value="NZ_JADQDQ010000007.1"/>
</dbReference>
<keyword evidence="2" id="KW-1185">Reference proteome</keyword>
<dbReference type="EMBL" id="JADQDQ010000007">
    <property type="protein sequence ID" value="MBF9238647.1"/>
    <property type="molecule type" value="Genomic_DNA"/>
</dbReference>
<name>A0ABS0IKF3_9BACT</name>
<evidence type="ECO:0000313" key="2">
    <source>
        <dbReference type="Proteomes" id="UP000597617"/>
    </source>
</evidence>
<dbReference type="PROSITE" id="PS51257">
    <property type="entry name" value="PROKAR_LIPOPROTEIN"/>
    <property type="match status" value="1"/>
</dbReference>
<reference evidence="1 2" key="1">
    <citation type="submission" date="2020-11" db="EMBL/GenBank/DDBJ databases">
        <authorList>
            <person name="Kim M.K."/>
        </authorList>
    </citation>
    <scope>NUCLEOTIDE SEQUENCE [LARGE SCALE GENOMIC DNA]</scope>
    <source>
        <strain evidence="1 2">BT683</strain>
    </source>
</reference>
<organism evidence="1 2">
    <name type="scientific">Hymenobacter jeongseonensis</name>
    <dbReference type="NCBI Taxonomy" id="2791027"/>
    <lineage>
        <taxon>Bacteria</taxon>
        <taxon>Pseudomonadati</taxon>
        <taxon>Bacteroidota</taxon>
        <taxon>Cytophagia</taxon>
        <taxon>Cytophagales</taxon>
        <taxon>Hymenobacteraceae</taxon>
        <taxon>Hymenobacter</taxon>
    </lineage>
</organism>
<accession>A0ABS0IKF3</accession>